<evidence type="ECO:0000313" key="2">
    <source>
        <dbReference type="Proteomes" id="UP001153321"/>
    </source>
</evidence>
<keyword evidence="2" id="KW-1185">Reference proteome</keyword>
<evidence type="ECO:0000313" key="1">
    <source>
        <dbReference type="EMBL" id="CAH1640483.1"/>
    </source>
</evidence>
<organism evidence="1 2">
    <name type="scientific">Spodoptera littoralis</name>
    <name type="common">Egyptian cotton leafworm</name>
    <dbReference type="NCBI Taxonomy" id="7109"/>
    <lineage>
        <taxon>Eukaryota</taxon>
        <taxon>Metazoa</taxon>
        <taxon>Ecdysozoa</taxon>
        <taxon>Arthropoda</taxon>
        <taxon>Hexapoda</taxon>
        <taxon>Insecta</taxon>
        <taxon>Pterygota</taxon>
        <taxon>Neoptera</taxon>
        <taxon>Endopterygota</taxon>
        <taxon>Lepidoptera</taxon>
        <taxon>Glossata</taxon>
        <taxon>Ditrysia</taxon>
        <taxon>Noctuoidea</taxon>
        <taxon>Noctuidae</taxon>
        <taxon>Amphipyrinae</taxon>
        <taxon>Spodoptera</taxon>
    </lineage>
</organism>
<dbReference type="AlphaFoldDB" id="A0A9P0I3M3"/>
<proteinExistence type="predicted"/>
<protein>
    <submittedName>
        <fullName evidence="1">Uncharacterized protein</fullName>
    </submittedName>
</protein>
<reference evidence="1" key="1">
    <citation type="submission" date="2022-02" db="EMBL/GenBank/DDBJ databases">
        <authorList>
            <person name="King R."/>
        </authorList>
    </citation>
    <scope>NUCLEOTIDE SEQUENCE</scope>
</reference>
<sequence length="525" mass="59573">MELTFSKMTVDTKLAQEHVKRNKGLSELYDDYEGNVKEGPSRYGGVFVESSNSNDRDKIQNIMWKLAINLKQSSELIVQLEYHFRKIPVEDTKAQLNVLIQYINSYSAWTDKFLSCIEDFLFRDHLLVLTHMVLMMVRNDKITLYTSTKEPVAICHLFVTLCRDAGYQTIQLDCRNDDFTTNRADIKHGTVAVVSEDADVDSAVDKFLSSPKQVPWYLRRILVQESVYKPFKDALNWKCSLKQNDKNTVPPSALCSQVLTYEGRTFIVDPVEVVEEEQSFITVEAYRTTKEMISMLQQDNPHYLSLWINGIGQINEVTQSTNSAAVWVNNIGDIRGPPTVAKALYPSFSNINKEYYYRRFDDKNDKIVKLVKLSQSWSKLDIERRRDILINVLGKYISSDSQDNDFNGGKNSLMNFTNESFVQAGKDYTCTGVWKPVGFIPITKPELTSLNLAVHLILQGNALVLYGLSTPAEAPYVELLEAAGVPVVIAQCSPTGKFQAKIYFLGGETQTLRVIWTNSGTIFAN</sequence>
<dbReference type="InterPro" id="IPR016161">
    <property type="entry name" value="Ald_DH/histidinol_DH"/>
</dbReference>
<accession>A0A9P0I3M3</accession>
<dbReference type="EMBL" id="LR824551">
    <property type="protein sequence ID" value="CAH1640483.1"/>
    <property type="molecule type" value="Genomic_DNA"/>
</dbReference>
<dbReference type="SUPFAM" id="SSF53720">
    <property type="entry name" value="ALDH-like"/>
    <property type="match status" value="1"/>
</dbReference>
<dbReference type="Proteomes" id="UP001153321">
    <property type="component" value="Chromosome 20"/>
</dbReference>
<name>A0A9P0I3M3_SPOLI</name>
<gene>
    <name evidence="1" type="ORF">SPLIT_LOCUS5839</name>
</gene>
<dbReference type="GO" id="GO:0016491">
    <property type="term" value="F:oxidoreductase activity"/>
    <property type="evidence" value="ECO:0007669"/>
    <property type="project" value="InterPro"/>
</dbReference>